<proteinExistence type="predicted"/>
<gene>
    <name evidence="1" type="ORF">L210DRAFT_3543943</name>
</gene>
<dbReference type="AlphaFoldDB" id="A0AAD4BSS3"/>
<dbReference type="EMBL" id="WHUW01000016">
    <property type="protein sequence ID" value="KAF8438463.1"/>
    <property type="molecule type" value="Genomic_DNA"/>
</dbReference>
<name>A0AAD4BSS3_BOLED</name>
<sequence length="77" mass="8620">MHGFRGYLVCIRPTLVRPMYMIMARCLRYHNMGIMGFAGISSVLADPCAFHAWLLRVSCLRQGQPLCVPCMTLASAD</sequence>
<comment type="caution">
    <text evidence="1">The sequence shown here is derived from an EMBL/GenBank/DDBJ whole genome shotgun (WGS) entry which is preliminary data.</text>
</comment>
<feature type="non-terminal residue" evidence="1">
    <location>
        <position position="1"/>
    </location>
</feature>
<reference evidence="1" key="2">
    <citation type="journal article" date="2020" name="Nat. Commun.">
        <title>Large-scale genome sequencing of mycorrhizal fungi provides insights into the early evolution of symbiotic traits.</title>
        <authorList>
            <person name="Miyauchi S."/>
            <person name="Kiss E."/>
            <person name="Kuo A."/>
            <person name="Drula E."/>
            <person name="Kohler A."/>
            <person name="Sanchez-Garcia M."/>
            <person name="Morin E."/>
            <person name="Andreopoulos B."/>
            <person name="Barry K.W."/>
            <person name="Bonito G."/>
            <person name="Buee M."/>
            <person name="Carver A."/>
            <person name="Chen C."/>
            <person name="Cichocki N."/>
            <person name="Clum A."/>
            <person name="Culley D."/>
            <person name="Crous P.W."/>
            <person name="Fauchery L."/>
            <person name="Girlanda M."/>
            <person name="Hayes R.D."/>
            <person name="Keri Z."/>
            <person name="LaButti K."/>
            <person name="Lipzen A."/>
            <person name="Lombard V."/>
            <person name="Magnuson J."/>
            <person name="Maillard F."/>
            <person name="Murat C."/>
            <person name="Nolan M."/>
            <person name="Ohm R.A."/>
            <person name="Pangilinan J."/>
            <person name="Pereira M.F."/>
            <person name="Perotto S."/>
            <person name="Peter M."/>
            <person name="Pfister S."/>
            <person name="Riley R."/>
            <person name="Sitrit Y."/>
            <person name="Stielow J.B."/>
            <person name="Szollosi G."/>
            <person name="Zifcakova L."/>
            <person name="Stursova M."/>
            <person name="Spatafora J.W."/>
            <person name="Tedersoo L."/>
            <person name="Vaario L.M."/>
            <person name="Yamada A."/>
            <person name="Yan M."/>
            <person name="Wang P."/>
            <person name="Xu J."/>
            <person name="Bruns T."/>
            <person name="Baldrian P."/>
            <person name="Vilgalys R."/>
            <person name="Dunand C."/>
            <person name="Henrissat B."/>
            <person name="Grigoriev I.V."/>
            <person name="Hibbett D."/>
            <person name="Nagy L.G."/>
            <person name="Martin F.M."/>
        </authorList>
    </citation>
    <scope>NUCLEOTIDE SEQUENCE</scope>
    <source>
        <strain evidence="1">BED1</strain>
    </source>
</reference>
<protein>
    <submittedName>
        <fullName evidence="1">Uncharacterized protein</fullName>
    </submittedName>
</protein>
<keyword evidence="2" id="KW-1185">Reference proteome</keyword>
<dbReference type="Proteomes" id="UP001194468">
    <property type="component" value="Unassembled WGS sequence"/>
</dbReference>
<organism evidence="1 2">
    <name type="scientific">Boletus edulis BED1</name>
    <dbReference type="NCBI Taxonomy" id="1328754"/>
    <lineage>
        <taxon>Eukaryota</taxon>
        <taxon>Fungi</taxon>
        <taxon>Dikarya</taxon>
        <taxon>Basidiomycota</taxon>
        <taxon>Agaricomycotina</taxon>
        <taxon>Agaricomycetes</taxon>
        <taxon>Agaricomycetidae</taxon>
        <taxon>Boletales</taxon>
        <taxon>Boletineae</taxon>
        <taxon>Boletaceae</taxon>
        <taxon>Boletoideae</taxon>
        <taxon>Boletus</taxon>
    </lineage>
</organism>
<evidence type="ECO:0000313" key="1">
    <source>
        <dbReference type="EMBL" id="KAF8438463.1"/>
    </source>
</evidence>
<evidence type="ECO:0000313" key="2">
    <source>
        <dbReference type="Proteomes" id="UP001194468"/>
    </source>
</evidence>
<reference evidence="1" key="1">
    <citation type="submission" date="2019-10" db="EMBL/GenBank/DDBJ databases">
        <authorList>
            <consortium name="DOE Joint Genome Institute"/>
            <person name="Kuo A."/>
            <person name="Miyauchi S."/>
            <person name="Kiss E."/>
            <person name="Drula E."/>
            <person name="Kohler A."/>
            <person name="Sanchez-Garcia M."/>
            <person name="Andreopoulos B."/>
            <person name="Barry K.W."/>
            <person name="Bonito G."/>
            <person name="Buee M."/>
            <person name="Carver A."/>
            <person name="Chen C."/>
            <person name="Cichocki N."/>
            <person name="Clum A."/>
            <person name="Culley D."/>
            <person name="Crous P.W."/>
            <person name="Fauchery L."/>
            <person name="Girlanda M."/>
            <person name="Hayes R."/>
            <person name="Keri Z."/>
            <person name="LaButti K."/>
            <person name="Lipzen A."/>
            <person name="Lombard V."/>
            <person name="Magnuson J."/>
            <person name="Maillard F."/>
            <person name="Morin E."/>
            <person name="Murat C."/>
            <person name="Nolan M."/>
            <person name="Ohm R."/>
            <person name="Pangilinan J."/>
            <person name="Pereira M."/>
            <person name="Perotto S."/>
            <person name="Peter M."/>
            <person name="Riley R."/>
            <person name="Sitrit Y."/>
            <person name="Stielow B."/>
            <person name="Szollosi G."/>
            <person name="Zifcakova L."/>
            <person name="Stursova M."/>
            <person name="Spatafora J.W."/>
            <person name="Tedersoo L."/>
            <person name="Vaario L.-M."/>
            <person name="Yamada A."/>
            <person name="Yan M."/>
            <person name="Wang P."/>
            <person name="Xu J."/>
            <person name="Bruns T."/>
            <person name="Baldrian P."/>
            <person name="Vilgalys R."/>
            <person name="Henrissat B."/>
            <person name="Grigoriev I.V."/>
            <person name="Hibbett D."/>
            <person name="Nagy L.G."/>
            <person name="Martin F.M."/>
        </authorList>
    </citation>
    <scope>NUCLEOTIDE SEQUENCE</scope>
    <source>
        <strain evidence="1">BED1</strain>
    </source>
</reference>
<accession>A0AAD4BSS3</accession>